<dbReference type="RefSeq" id="WP_353979296.1">
    <property type="nucleotide sequence ID" value="NZ_CP159578.1"/>
</dbReference>
<accession>A0AB74U9X2</accession>
<reference evidence="2" key="1">
    <citation type="submission" date="2024-06" db="EMBL/GenBank/DDBJ databases">
        <title>Complete genome of Salinicola endophyticus HNIBRBA4755.</title>
        <authorList>
            <person name="Shin S.Y."/>
            <person name="Kang H."/>
            <person name="Song J."/>
        </authorList>
    </citation>
    <scope>NUCLEOTIDE SEQUENCE</scope>
    <source>
        <strain evidence="2">HNIBRBA4755</strain>
    </source>
</reference>
<dbReference type="EMBL" id="CP159578">
    <property type="protein sequence ID" value="XCJ78284.1"/>
    <property type="molecule type" value="Genomic_DNA"/>
</dbReference>
<gene>
    <name evidence="2" type="ORF">ABV408_12670</name>
</gene>
<sequence>MPTNAGQIARPTVFVGNRIEVVEAHWEGGVVVYIFFLLLMIDGEAGHWGVGKRRARR</sequence>
<organism evidence="2">
    <name type="scientific">Salinicola endophyticus</name>
    <dbReference type="NCBI Taxonomy" id="1949083"/>
    <lineage>
        <taxon>Bacteria</taxon>
        <taxon>Pseudomonadati</taxon>
        <taxon>Pseudomonadota</taxon>
        <taxon>Gammaproteobacteria</taxon>
        <taxon>Oceanospirillales</taxon>
        <taxon>Halomonadaceae</taxon>
        <taxon>Salinicola</taxon>
    </lineage>
</organism>
<dbReference type="AlphaFoldDB" id="A0AB74U9X2"/>
<keyword evidence="1" id="KW-0812">Transmembrane</keyword>
<evidence type="ECO:0000313" key="2">
    <source>
        <dbReference type="EMBL" id="XCJ78284.1"/>
    </source>
</evidence>
<protein>
    <submittedName>
        <fullName evidence="2">Uncharacterized protein</fullName>
    </submittedName>
</protein>
<feature type="transmembrane region" description="Helical" evidence="1">
    <location>
        <begin position="30"/>
        <end position="50"/>
    </location>
</feature>
<name>A0AB74U9X2_9GAMM</name>
<keyword evidence="1" id="KW-0472">Membrane</keyword>
<keyword evidence="1" id="KW-1133">Transmembrane helix</keyword>
<proteinExistence type="predicted"/>
<evidence type="ECO:0000256" key="1">
    <source>
        <dbReference type="SAM" id="Phobius"/>
    </source>
</evidence>